<evidence type="ECO:0000256" key="9">
    <source>
        <dbReference type="ARBA" id="ARBA00023136"/>
    </source>
</evidence>
<feature type="transmembrane region" description="Helical" evidence="11">
    <location>
        <begin position="176"/>
        <end position="206"/>
    </location>
</feature>
<dbReference type="InParanoid" id="A0A2I4AHH9"/>
<evidence type="ECO:0000313" key="13">
    <source>
        <dbReference type="RefSeq" id="XP_013854954.1"/>
    </source>
</evidence>
<dbReference type="PANTHER" id="PTHR12002">
    <property type="entry name" value="CLAUDIN"/>
    <property type="match status" value="1"/>
</dbReference>
<name>A0A2I4AHH9_AUSLI</name>
<dbReference type="RefSeq" id="XP_013854954.1">
    <property type="nucleotide sequence ID" value="XM_013999500.1"/>
</dbReference>
<evidence type="ECO:0000256" key="10">
    <source>
        <dbReference type="SAM" id="MobiDB-lite"/>
    </source>
</evidence>
<keyword evidence="12" id="KW-1185">Reference proteome</keyword>
<evidence type="ECO:0000256" key="4">
    <source>
        <dbReference type="ARBA" id="ARBA00022427"/>
    </source>
</evidence>
<dbReference type="STRING" id="52670.A0A2I4AHH9"/>
<dbReference type="InterPro" id="IPR004031">
    <property type="entry name" value="PMP22/EMP/MP20/Claudin"/>
</dbReference>
<dbReference type="GO" id="GO:0005886">
    <property type="term" value="C:plasma membrane"/>
    <property type="evidence" value="ECO:0007669"/>
    <property type="project" value="UniProtKB-SubCell"/>
</dbReference>
<proteinExistence type="inferred from homology"/>
<dbReference type="GeneID" id="106510780"/>
<protein>
    <submittedName>
        <fullName evidence="13">Claudin-23</fullName>
    </submittedName>
</protein>
<evidence type="ECO:0000256" key="6">
    <source>
        <dbReference type="ARBA" id="ARBA00022692"/>
    </source>
</evidence>
<evidence type="ECO:0000313" key="12">
    <source>
        <dbReference type="Proteomes" id="UP000192220"/>
    </source>
</evidence>
<keyword evidence="5" id="KW-1003">Cell membrane</keyword>
<comment type="similarity">
    <text evidence="3">Belongs to the claudin family.</text>
</comment>
<comment type="subcellular location">
    <subcellularLocation>
        <location evidence="1">Cell junction</location>
        <location evidence="1">Tight junction</location>
    </subcellularLocation>
    <subcellularLocation>
        <location evidence="2">Cell membrane</location>
        <topology evidence="2">Multi-pass membrane protein</topology>
    </subcellularLocation>
</comment>
<gene>
    <name evidence="13" type="primary">LOC106510780</name>
</gene>
<feature type="region of interest" description="Disordered" evidence="10">
    <location>
        <begin position="222"/>
        <end position="297"/>
    </location>
</feature>
<keyword evidence="9 11" id="KW-0472">Membrane</keyword>
<dbReference type="OrthoDB" id="8790791at2759"/>
<organism evidence="12 13">
    <name type="scientific">Austrofundulus limnaeus</name>
    <name type="common">Annual killifish</name>
    <dbReference type="NCBI Taxonomy" id="52670"/>
    <lineage>
        <taxon>Eukaryota</taxon>
        <taxon>Metazoa</taxon>
        <taxon>Chordata</taxon>
        <taxon>Craniata</taxon>
        <taxon>Vertebrata</taxon>
        <taxon>Euteleostomi</taxon>
        <taxon>Actinopterygii</taxon>
        <taxon>Neopterygii</taxon>
        <taxon>Teleostei</taxon>
        <taxon>Neoteleostei</taxon>
        <taxon>Acanthomorphata</taxon>
        <taxon>Ovalentaria</taxon>
        <taxon>Atherinomorphae</taxon>
        <taxon>Cyprinodontiformes</taxon>
        <taxon>Rivulidae</taxon>
        <taxon>Austrofundulus</taxon>
    </lineage>
</organism>
<feature type="transmembrane region" description="Helical" evidence="11">
    <location>
        <begin position="101"/>
        <end position="121"/>
    </location>
</feature>
<keyword evidence="8 11" id="KW-1133">Transmembrane helix</keyword>
<keyword evidence="6 11" id="KW-0812">Transmembrane</keyword>
<feature type="compositionally biased region" description="Low complexity" evidence="10">
    <location>
        <begin position="246"/>
        <end position="259"/>
    </location>
</feature>
<evidence type="ECO:0000256" key="2">
    <source>
        <dbReference type="ARBA" id="ARBA00004651"/>
    </source>
</evidence>
<sequence length="297" mass="32897">MPEDFRRMFSRERHTTWIRRTLRTPGILIFGAVMGPCGWILNLVCTVAPNWRTFGSIPQQPASYVIEQGVWDVCSTNTAGVQQSCNLQDATYFNDNTVVKVAQGMMVGSLVVTLIGLGFAIPGLRCWAEKPQWVVCAIAGFLFFSSGVLVIIPVAWYTYGIGSITSVYLQNGVTIRVGYCIILGYIGGIFEVLGGIVMMVGIVRCCGGRNRGERRLDEEIVRQHRRRHPEQYQQPPPKPEPRRVEVPSLSRTRSSAGSSVPYTRDNLDDDVSFPRAKTPGGQSGNSSFNGRPYDADL</sequence>
<feature type="transmembrane region" description="Helical" evidence="11">
    <location>
        <begin position="21"/>
        <end position="41"/>
    </location>
</feature>
<dbReference type="PRINTS" id="PR01077">
    <property type="entry name" value="CLAUDIN"/>
</dbReference>
<feature type="transmembrane region" description="Helical" evidence="11">
    <location>
        <begin position="133"/>
        <end position="156"/>
    </location>
</feature>
<evidence type="ECO:0000256" key="8">
    <source>
        <dbReference type="ARBA" id="ARBA00022989"/>
    </source>
</evidence>
<reference evidence="13" key="1">
    <citation type="submission" date="2025-08" db="UniProtKB">
        <authorList>
            <consortium name="RefSeq"/>
        </authorList>
    </citation>
    <scope>IDENTIFICATION</scope>
    <source>
        <strain evidence="13">Quisiro</strain>
        <tissue evidence="13">Liver</tissue>
    </source>
</reference>
<evidence type="ECO:0000256" key="7">
    <source>
        <dbReference type="ARBA" id="ARBA00022949"/>
    </source>
</evidence>
<dbReference type="InterPro" id="IPR006187">
    <property type="entry name" value="Claudin"/>
</dbReference>
<evidence type="ECO:0000256" key="11">
    <source>
        <dbReference type="SAM" id="Phobius"/>
    </source>
</evidence>
<dbReference type="KEGG" id="alim:106510780"/>
<dbReference type="GO" id="GO:0005923">
    <property type="term" value="C:bicellular tight junction"/>
    <property type="evidence" value="ECO:0007669"/>
    <property type="project" value="UniProtKB-SubCell"/>
</dbReference>
<keyword evidence="7" id="KW-0965">Cell junction</keyword>
<evidence type="ECO:0000256" key="1">
    <source>
        <dbReference type="ARBA" id="ARBA00004435"/>
    </source>
</evidence>
<evidence type="ECO:0000256" key="5">
    <source>
        <dbReference type="ARBA" id="ARBA00022475"/>
    </source>
</evidence>
<accession>A0A2I4AHH9</accession>
<dbReference type="Pfam" id="PF00822">
    <property type="entry name" value="PMP22_Claudin"/>
    <property type="match status" value="1"/>
</dbReference>
<evidence type="ECO:0000256" key="3">
    <source>
        <dbReference type="ARBA" id="ARBA00008295"/>
    </source>
</evidence>
<dbReference type="Gene3D" id="1.20.140.150">
    <property type="match status" value="1"/>
</dbReference>
<dbReference type="GO" id="GO:0005198">
    <property type="term" value="F:structural molecule activity"/>
    <property type="evidence" value="ECO:0007669"/>
    <property type="project" value="InterPro"/>
</dbReference>
<dbReference type="Proteomes" id="UP000192220">
    <property type="component" value="Unplaced"/>
</dbReference>
<keyword evidence="4" id="KW-0796">Tight junction</keyword>
<dbReference type="AlphaFoldDB" id="A0A2I4AHH9"/>